<reference evidence="2 3" key="1">
    <citation type="journal article" date="2014" name="Genome Announc.">
        <title>Draft genome sequences of the altered schaedler flora, a defined bacterial community from gnotobiotic mice.</title>
        <authorList>
            <person name="Wannemuehler M.J."/>
            <person name="Overstreet A.M."/>
            <person name="Ward D.V."/>
            <person name="Phillips G.J."/>
        </authorList>
    </citation>
    <scope>NUCLEOTIDE SEQUENCE [LARGE SCALE GENOMIC DNA]</scope>
    <source>
        <strain evidence="2 3">ASF492</strain>
    </source>
</reference>
<evidence type="ECO:0000313" key="3">
    <source>
        <dbReference type="Proteomes" id="UP000012589"/>
    </source>
</evidence>
<dbReference type="OrthoDB" id="9809324at2"/>
<feature type="domain" description="ATPase AAA-type core" evidence="1">
    <location>
        <begin position="47"/>
        <end position="349"/>
    </location>
</feature>
<dbReference type="PANTHER" id="PTHR40396">
    <property type="entry name" value="ATPASE-LIKE PROTEIN"/>
    <property type="match status" value="1"/>
</dbReference>
<dbReference type="PANTHER" id="PTHR40396:SF1">
    <property type="entry name" value="ATPASE AAA-TYPE CORE DOMAIN-CONTAINING PROTEIN"/>
    <property type="match status" value="1"/>
</dbReference>
<dbReference type="Gene3D" id="3.40.50.300">
    <property type="entry name" value="P-loop containing nucleotide triphosphate hydrolases"/>
    <property type="match status" value="1"/>
</dbReference>
<gene>
    <name evidence="2" type="ORF">C823_02878</name>
</gene>
<dbReference type="InterPro" id="IPR027417">
    <property type="entry name" value="P-loop_NTPase"/>
</dbReference>
<dbReference type="HOGENOM" id="CLU_046693_2_0_9"/>
<dbReference type="GO" id="GO:0005524">
    <property type="term" value="F:ATP binding"/>
    <property type="evidence" value="ECO:0007669"/>
    <property type="project" value="InterPro"/>
</dbReference>
<accession>N2AB10</accession>
<dbReference type="AlphaFoldDB" id="N2AB10"/>
<protein>
    <recommendedName>
        <fullName evidence="1">ATPase AAA-type core domain-containing protein</fullName>
    </recommendedName>
</protein>
<comment type="caution">
    <text evidence="2">The sequence shown here is derived from an EMBL/GenBank/DDBJ whole genome shotgun (WGS) entry which is preliminary data.</text>
</comment>
<dbReference type="PATRIC" id="fig|1235802.3.peg.3040"/>
<proteinExistence type="predicted"/>
<keyword evidence="3" id="KW-1185">Reference proteome</keyword>
<evidence type="ECO:0000259" key="1">
    <source>
        <dbReference type="Pfam" id="PF13304"/>
    </source>
</evidence>
<dbReference type="SUPFAM" id="SSF52540">
    <property type="entry name" value="P-loop containing nucleoside triphosphate hydrolases"/>
    <property type="match status" value="1"/>
</dbReference>
<name>N2AB10_9FIRM</name>
<dbReference type="EMBL" id="AQFT01000089">
    <property type="protein sequence ID" value="EMZ25396.1"/>
    <property type="molecule type" value="Genomic_DNA"/>
</dbReference>
<dbReference type="Pfam" id="PF13304">
    <property type="entry name" value="AAA_21"/>
    <property type="match status" value="1"/>
</dbReference>
<sequence length="425" mass="49205">MLIELRAKNCFSFSDEIRFSTKADMRNKKFSSNVHTENHFNVLKTVGIYGPNNAGKTCLIKCIRSAQNILLNQKPGIMPNIFQESTICQLGITFLEEGREFSYDFWYDDKKKEYPYERFAEITKDQYGNEKENVWLLKDIINGNCHYNDENLLKMMPLISQSNLLFYLVDSDKFRQLAEIKRIVTKFASGIDIVNMNNIPLKRTINLMKNHNDLQRKVVEFIKNSDLYMDDFEYVDMDKVHVKMDSDEEKPEEKALDISEQIMDQIRLVSVYRGVAVPSVLFDSTGTKKIAALASYIVEGIEQGRILVVDELDSSIHFKLTRAIVAMFNNELNTNAQMIFTVHDINLMDCKKMLRKEQIWFVHKDDTGIYVYSLAQFTAQQGVRDTTDIMEKYRKGILGALPDPELIQSLLSLKGNRKEVPVDDE</sequence>
<evidence type="ECO:0000313" key="2">
    <source>
        <dbReference type="EMBL" id="EMZ25396.1"/>
    </source>
</evidence>
<dbReference type="GO" id="GO:0016887">
    <property type="term" value="F:ATP hydrolysis activity"/>
    <property type="evidence" value="ECO:0007669"/>
    <property type="project" value="InterPro"/>
</dbReference>
<organism evidence="2 3">
    <name type="scientific">Eubacterium plexicaudatum ASF492</name>
    <dbReference type="NCBI Taxonomy" id="1235802"/>
    <lineage>
        <taxon>Bacteria</taxon>
        <taxon>Bacillati</taxon>
        <taxon>Bacillota</taxon>
        <taxon>Clostridia</taxon>
        <taxon>Eubacteriales</taxon>
        <taxon>Eubacteriaceae</taxon>
        <taxon>Eubacterium</taxon>
    </lineage>
</organism>
<dbReference type="STRING" id="1235802.C823_02878"/>
<dbReference type="Proteomes" id="UP000012589">
    <property type="component" value="Unassembled WGS sequence"/>
</dbReference>
<dbReference type="eggNOG" id="COG1106">
    <property type="taxonomic scope" value="Bacteria"/>
</dbReference>
<dbReference type="InterPro" id="IPR003959">
    <property type="entry name" value="ATPase_AAA_core"/>
</dbReference>